<keyword evidence="1" id="KW-0732">Signal</keyword>
<evidence type="ECO:0000313" key="2">
    <source>
        <dbReference type="EMBL" id="NHF60904.1"/>
    </source>
</evidence>
<protein>
    <submittedName>
        <fullName evidence="2">SIMPL domain-containing protein</fullName>
    </submittedName>
</protein>
<organism evidence="2 3">
    <name type="scientific">Pelagihabitans pacificus</name>
    <dbReference type="NCBI Taxonomy" id="2696054"/>
    <lineage>
        <taxon>Bacteria</taxon>
        <taxon>Pseudomonadati</taxon>
        <taxon>Bacteroidota</taxon>
        <taxon>Flavobacteriia</taxon>
        <taxon>Flavobacteriales</taxon>
        <taxon>Flavobacteriaceae</taxon>
        <taxon>Pelagihabitans</taxon>
    </lineage>
</organism>
<dbReference type="Pfam" id="PF04402">
    <property type="entry name" value="SIMPL"/>
    <property type="match status" value="1"/>
</dbReference>
<dbReference type="Gene3D" id="3.30.110.170">
    <property type="entry name" value="Protein of unknown function (DUF541), domain 1"/>
    <property type="match status" value="1"/>
</dbReference>
<evidence type="ECO:0000313" key="3">
    <source>
        <dbReference type="Proteomes" id="UP000707206"/>
    </source>
</evidence>
<feature type="chain" id="PRO_5037513176" evidence="1">
    <location>
        <begin position="20"/>
        <end position="201"/>
    </location>
</feature>
<proteinExistence type="predicted"/>
<reference evidence="2" key="2">
    <citation type="submission" date="2020-03" db="EMBL/GenBank/DDBJ databases">
        <title>Flavobacteriaceae bacterium strain TP-CH-4, a member of the family Flavobacteriaceae isolated from a deep-sea seamount.</title>
        <authorList>
            <person name="Zhang D.-C."/>
        </authorList>
    </citation>
    <scope>NUCLEOTIDE SEQUENCE</scope>
    <source>
        <strain evidence="2">TP-CH-4</strain>
    </source>
</reference>
<dbReference type="InterPro" id="IPR007497">
    <property type="entry name" value="SIMPL/DUF541"/>
</dbReference>
<dbReference type="EMBL" id="VIKU02000005">
    <property type="protein sequence ID" value="NHF60904.1"/>
    <property type="molecule type" value="Genomic_DNA"/>
</dbReference>
<accession>A0A967E840</accession>
<dbReference type="AlphaFoldDB" id="A0A967E840"/>
<sequence>MKKGILSIIFILSSMGMMAQTNQNQISVSGVHTYSITPEYSSKMIVSLANVYYDTQTMGMSEIKSGYLDKLAKVGISSDRLTEDDLYYALMGYDKEGTIIEFKTNSLEEMKKFLKVKSIGVTKSDATLKTVLTEEQMAEYAKAAYGNAKKKAEAIAKKIGRTVGKAISINDSNSTKINESLYYGSNFESREYYISVSFELL</sequence>
<gene>
    <name evidence="2" type="ORF">FK220_016245</name>
</gene>
<keyword evidence="3" id="KW-1185">Reference proteome</keyword>
<dbReference type="RefSeq" id="WP_166204963.1">
    <property type="nucleotide sequence ID" value="NZ_VIKU02000005.1"/>
</dbReference>
<feature type="signal peptide" evidence="1">
    <location>
        <begin position="1"/>
        <end position="19"/>
    </location>
</feature>
<comment type="caution">
    <text evidence="2">The sequence shown here is derived from an EMBL/GenBank/DDBJ whole genome shotgun (WGS) entry which is preliminary data.</text>
</comment>
<dbReference type="Proteomes" id="UP000707206">
    <property type="component" value="Unassembled WGS sequence"/>
</dbReference>
<name>A0A967E840_9FLAO</name>
<reference evidence="2" key="1">
    <citation type="submission" date="2019-07" db="EMBL/GenBank/DDBJ databases">
        <authorList>
            <person name="De-Chao Zhang Q."/>
        </authorList>
    </citation>
    <scope>NUCLEOTIDE SEQUENCE</scope>
    <source>
        <strain evidence="2">TP-CH-4</strain>
    </source>
</reference>
<evidence type="ECO:0000256" key="1">
    <source>
        <dbReference type="SAM" id="SignalP"/>
    </source>
</evidence>